<evidence type="ECO:0000256" key="3">
    <source>
        <dbReference type="RuleBase" id="RU000363"/>
    </source>
</evidence>
<dbReference type="PRINTS" id="PR00081">
    <property type="entry name" value="GDHRDH"/>
</dbReference>
<dbReference type="InterPro" id="IPR051911">
    <property type="entry name" value="SDR_oxidoreductase"/>
</dbReference>
<name>A0ABU2ZGZ2_9SPHN</name>
<dbReference type="SUPFAM" id="SSF51735">
    <property type="entry name" value="NAD(P)-binding Rossmann-fold domains"/>
    <property type="match status" value="1"/>
</dbReference>
<keyword evidence="5" id="KW-1185">Reference proteome</keyword>
<proteinExistence type="inferred from homology"/>
<dbReference type="Pfam" id="PF00106">
    <property type="entry name" value="adh_short"/>
    <property type="match status" value="1"/>
</dbReference>
<evidence type="ECO:0000256" key="1">
    <source>
        <dbReference type="ARBA" id="ARBA00006484"/>
    </source>
</evidence>
<evidence type="ECO:0000313" key="4">
    <source>
        <dbReference type="EMBL" id="MDT0575863.1"/>
    </source>
</evidence>
<dbReference type="EMBL" id="JAVRHS010000004">
    <property type="protein sequence ID" value="MDT0575863.1"/>
    <property type="molecule type" value="Genomic_DNA"/>
</dbReference>
<dbReference type="InterPro" id="IPR036291">
    <property type="entry name" value="NAD(P)-bd_dom_sf"/>
</dbReference>
<dbReference type="PRINTS" id="PR00080">
    <property type="entry name" value="SDRFAMILY"/>
</dbReference>
<evidence type="ECO:0000313" key="5">
    <source>
        <dbReference type="Proteomes" id="UP001259803"/>
    </source>
</evidence>
<dbReference type="Proteomes" id="UP001259803">
    <property type="component" value="Unassembled WGS sequence"/>
</dbReference>
<dbReference type="PROSITE" id="PS00061">
    <property type="entry name" value="ADH_SHORT"/>
    <property type="match status" value="1"/>
</dbReference>
<sequence>MSRVWIVTGCSTGIGRAIAEYLLEEGHRVAVTARKITDVADLETRYPDQALAIALDVTRDEQVRDAIAATIARFGTVDALVNNAGYGYVSSIEEGEIGSIQAMFDTNLFGALRMMQAVLPHMRAQHSGLIVNISSLAGRIANPATGFYASSKHALEAMSEAASREVEPFGIRVCAVAPGMFRSEFSGRSLKSGNNPIGDYADTVHQRIELVRSADGRQPGDPRKLAAMVMALADMDDPPRQLVAGPDAYAAIIARTDEIRTAMERHRTLSVSTDFDAPQ</sequence>
<evidence type="ECO:0000256" key="2">
    <source>
        <dbReference type="ARBA" id="ARBA00023002"/>
    </source>
</evidence>
<reference evidence="4 5" key="1">
    <citation type="submission" date="2023-09" db="EMBL/GenBank/DDBJ databases">
        <authorList>
            <person name="Rey-Velasco X."/>
        </authorList>
    </citation>
    <scope>NUCLEOTIDE SEQUENCE [LARGE SCALE GENOMIC DNA]</scope>
    <source>
        <strain evidence="4 5">F390</strain>
    </source>
</reference>
<dbReference type="Gene3D" id="3.40.50.720">
    <property type="entry name" value="NAD(P)-binding Rossmann-like Domain"/>
    <property type="match status" value="1"/>
</dbReference>
<comment type="similarity">
    <text evidence="1 3">Belongs to the short-chain dehydrogenases/reductases (SDR) family.</text>
</comment>
<comment type="caution">
    <text evidence="4">The sequence shown here is derived from an EMBL/GenBank/DDBJ whole genome shotgun (WGS) entry which is preliminary data.</text>
</comment>
<organism evidence="4 5">
    <name type="scientific">Croceicoccus esteveae</name>
    <dbReference type="NCBI Taxonomy" id="3075597"/>
    <lineage>
        <taxon>Bacteria</taxon>
        <taxon>Pseudomonadati</taxon>
        <taxon>Pseudomonadota</taxon>
        <taxon>Alphaproteobacteria</taxon>
        <taxon>Sphingomonadales</taxon>
        <taxon>Erythrobacteraceae</taxon>
        <taxon>Croceicoccus</taxon>
    </lineage>
</organism>
<protein>
    <submittedName>
        <fullName evidence="4">Oxidoreductase</fullName>
    </submittedName>
</protein>
<dbReference type="InterPro" id="IPR002347">
    <property type="entry name" value="SDR_fam"/>
</dbReference>
<gene>
    <name evidence="4" type="ORF">RM533_06660</name>
</gene>
<dbReference type="RefSeq" id="WP_311340445.1">
    <property type="nucleotide sequence ID" value="NZ_JAVRHS010000004.1"/>
</dbReference>
<accession>A0ABU2ZGZ2</accession>
<dbReference type="PANTHER" id="PTHR43976">
    <property type="entry name" value="SHORT CHAIN DEHYDROGENASE"/>
    <property type="match status" value="1"/>
</dbReference>
<dbReference type="InterPro" id="IPR020904">
    <property type="entry name" value="Sc_DH/Rdtase_CS"/>
</dbReference>
<dbReference type="NCBIfam" id="NF004824">
    <property type="entry name" value="PRK06180.1"/>
    <property type="match status" value="1"/>
</dbReference>
<dbReference type="PANTHER" id="PTHR43976:SF16">
    <property type="entry name" value="SHORT-CHAIN DEHYDROGENASE_REDUCTASE FAMILY PROTEIN"/>
    <property type="match status" value="1"/>
</dbReference>
<dbReference type="CDD" id="cd05374">
    <property type="entry name" value="17beta-HSD-like_SDR_c"/>
    <property type="match status" value="1"/>
</dbReference>
<keyword evidence="2" id="KW-0560">Oxidoreductase</keyword>